<feature type="region of interest" description="Disordered" evidence="1">
    <location>
        <begin position="31"/>
        <end position="53"/>
    </location>
</feature>
<reference evidence="3" key="1">
    <citation type="journal article" date="2017" name="Nat. Microbiol.">
        <title>Global analysis of biosynthetic gene clusters reveals vast potential of secondary metabolite production in Penicillium species.</title>
        <authorList>
            <person name="Nielsen J.C."/>
            <person name="Grijseels S."/>
            <person name="Prigent S."/>
            <person name="Ji B."/>
            <person name="Dainat J."/>
            <person name="Nielsen K.F."/>
            <person name="Frisvad J.C."/>
            <person name="Workman M."/>
            <person name="Nielsen J."/>
        </authorList>
    </citation>
    <scope>NUCLEOTIDE SEQUENCE [LARGE SCALE GENOMIC DNA]</scope>
    <source>
        <strain evidence="3">IBT 24891</strain>
    </source>
</reference>
<name>A0A1V6SSZ8_9EURO</name>
<proteinExistence type="predicted"/>
<dbReference type="Proteomes" id="UP000191285">
    <property type="component" value="Unassembled WGS sequence"/>
</dbReference>
<accession>A0A1V6SSZ8</accession>
<organism evidence="2 3">
    <name type="scientific">Penicillium steckii</name>
    <dbReference type="NCBI Taxonomy" id="303698"/>
    <lineage>
        <taxon>Eukaryota</taxon>
        <taxon>Fungi</taxon>
        <taxon>Dikarya</taxon>
        <taxon>Ascomycota</taxon>
        <taxon>Pezizomycotina</taxon>
        <taxon>Eurotiomycetes</taxon>
        <taxon>Eurotiomycetidae</taxon>
        <taxon>Eurotiales</taxon>
        <taxon>Aspergillaceae</taxon>
        <taxon>Penicillium</taxon>
    </lineage>
</organism>
<comment type="caution">
    <text evidence="2">The sequence shown here is derived from an EMBL/GenBank/DDBJ whole genome shotgun (WGS) entry which is preliminary data.</text>
</comment>
<dbReference type="AlphaFoldDB" id="A0A1V6SSZ8"/>
<evidence type="ECO:0000313" key="2">
    <source>
        <dbReference type="EMBL" id="OQE16703.1"/>
    </source>
</evidence>
<evidence type="ECO:0000256" key="1">
    <source>
        <dbReference type="SAM" id="MobiDB-lite"/>
    </source>
</evidence>
<protein>
    <submittedName>
        <fullName evidence="2">Uncharacterized protein</fullName>
    </submittedName>
</protein>
<gene>
    <name evidence="2" type="ORF">PENSTE_c023G04986</name>
</gene>
<feature type="compositionally biased region" description="Basic and acidic residues" evidence="1">
    <location>
        <begin position="36"/>
        <end position="46"/>
    </location>
</feature>
<keyword evidence="3" id="KW-1185">Reference proteome</keyword>
<sequence>MIAPSRLWQWIDFHLRFPYSIRRCWSMEQDLDDESDTPHIDPDRSSTARSDTIILPSPVRIPPRVATRKRHDKFGFTYNSSPLMELPRSYGSASSEAEGRRERTGAWCFWPTNQTEIHQGHFS</sequence>
<dbReference type="EMBL" id="MLKD01000023">
    <property type="protein sequence ID" value="OQE16703.1"/>
    <property type="molecule type" value="Genomic_DNA"/>
</dbReference>
<evidence type="ECO:0000313" key="3">
    <source>
        <dbReference type="Proteomes" id="UP000191285"/>
    </source>
</evidence>